<reference evidence="1" key="1">
    <citation type="submission" date="2023-07" db="EMBL/GenBank/DDBJ databases">
        <title>Two novel species in the genus Flavivirga.</title>
        <authorList>
            <person name="Kwon K."/>
        </authorList>
    </citation>
    <scope>NUCLEOTIDE SEQUENCE</scope>
    <source>
        <strain evidence="1">KACC 14158</strain>
    </source>
</reference>
<sequence length="208" mass="22953">MKHKSSKKRILIPVLLMSIFLSLSFGYYTQLFTIACGTDFHGVGDIFETCNEDITITALPVDGSIGSIISGEISSSGSIHILPGASSVKIVAEVSDIFSKTIQSKNSNSTSIERRSLIGGNGGKTIKPTNHKTISYYIDTNENLVFQDLNSSIIFYEIYDIYSTLIMDYNAVKPIDNKIALIDLENDIYIIKIQLENGEILTKTIVKQ</sequence>
<dbReference type="RefSeq" id="WP_303300681.1">
    <property type="nucleotide sequence ID" value="NZ_BAABDA010000042.1"/>
</dbReference>
<evidence type="ECO:0000313" key="1">
    <source>
        <dbReference type="EMBL" id="MDO5973590.1"/>
    </source>
</evidence>
<name>A0ABT8WKA8_9FLAO</name>
<dbReference type="EMBL" id="JAUOEL010000001">
    <property type="protein sequence ID" value="MDO5973590.1"/>
    <property type="molecule type" value="Genomic_DNA"/>
</dbReference>
<protein>
    <recommendedName>
        <fullName evidence="3">Secreted protein (Por secretion system target)</fullName>
    </recommendedName>
</protein>
<proteinExistence type="predicted"/>
<comment type="caution">
    <text evidence="1">The sequence shown here is derived from an EMBL/GenBank/DDBJ whole genome shotgun (WGS) entry which is preliminary data.</text>
</comment>
<gene>
    <name evidence="1" type="ORF">Q4Q40_05270</name>
</gene>
<evidence type="ECO:0000313" key="2">
    <source>
        <dbReference type="Proteomes" id="UP001176806"/>
    </source>
</evidence>
<keyword evidence="2" id="KW-1185">Reference proteome</keyword>
<organism evidence="1 2">
    <name type="scientific">Flavivirga jejuensis</name>
    <dbReference type="NCBI Taxonomy" id="870487"/>
    <lineage>
        <taxon>Bacteria</taxon>
        <taxon>Pseudomonadati</taxon>
        <taxon>Bacteroidota</taxon>
        <taxon>Flavobacteriia</taxon>
        <taxon>Flavobacteriales</taxon>
        <taxon>Flavobacteriaceae</taxon>
        <taxon>Flavivirga</taxon>
    </lineage>
</organism>
<evidence type="ECO:0008006" key="3">
    <source>
        <dbReference type="Google" id="ProtNLM"/>
    </source>
</evidence>
<dbReference type="Proteomes" id="UP001176806">
    <property type="component" value="Unassembled WGS sequence"/>
</dbReference>
<accession>A0ABT8WKA8</accession>